<dbReference type="EMBL" id="CP096115">
    <property type="protein sequence ID" value="UUX91205.1"/>
    <property type="molecule type" value="Genomic_DNA"/>
</dbReference>
<dbReference type="AlphaFoldDB" id="A0A9E7PJQ5"/>
<gene>
    <name evidence="1" type="ORF">L6E24_07375</name>
</gene>
<proteinExistence type="predicted"/>
<evidence type="ECO:0000313" key="2">
    <source>
        <dbReference type="Proteomes" id="UP001060368"/>
    </source>
</evidence>
<keyword evidence="2" id="KW-1185">Reference proteome</keyword>
<organism evidence="1 2">
    <name type="scientific">Methanoplanus endosymbiosus</name>
    <dbReference type="NCBI Taxonomy" id="33865"/>
    <lineage>
        <taxon>Archaea</taxon>
        <taxon>Methanobacteriati</taxon>
        <taxon>Methanobacteriota</taxon>
        <taxon>Stenosarchaea group</taxon>
        <taxon>Methanomicrobia</taxon>
        <taxon>Methanomicrobiales</taxon>
        <taxon>Methanomicrobiaceae</taxon>
        <taxon>Methanoplanus</taxon>
    </lineage>
</organism>
<dbReference type="GeneID" id="74307509"/>
<sequence length="192" mass="21954">MKEKEGQSRNFEREPAKRVFATELREARVQFKESTDDMSPSYIMLPTGERCNRIFFCGELKNKEKRGDQNVFYTARVKDATGLFFINAGSYQQEAMLQMTSLENDSYVAVTGKPIIKETQDGGFFVSVRVESISAVDDETYRLWLDDTAKATLDRIEIFGETEDSAKAGEFYSTDIKKYLKITYNALAGENY</sequence>
<dbReference type="KEGG" id="mend:L6E24_07375"/>
<dbReference type="Proteomes" id="UP001060368">
    <property type="component" value="Chromosome"/>
</dbReference>
<evidence type="ECO:0000313" key="1">
    <source>
        <dbReference type="EMBL" id="UUX91205.1"/>
    </source>
</evidence>
<reference evidence="1" key="1">
    <citation type="submission" date="2022-04" db="EMBL/GenBank/DDBJ databases">
        <title>Complete genome of Methanoplanus endosymbiosus DSM 3599.</title>
        <authorList>
            <person name="Chen S.-C."/>
            <person name="You Y.-T."/>
            <person name="Zhou Y.-Z."/>
            <person name="Lai M.-C."/>
        </authorList>
    </citation>
    <scope>NUCLEOTIDE SEQUENCE</scope>
    <source>
        <strain evidence="1">DSM 3599</strain>
    </source>
</reference>
<name>A0A9E7PJQ5_9EURY</name>
<protein>
    <submittedName>
        <fullName evidence="1">Nucleic acid-binding protein</fullName>
    </submittedName>
</protein>
<dbReference type="RefSeq" id="WP_257741357.1">
    <property type="nucleotide sequence ID" value="NZ_CP096115.1"/>
</dbReference>
<accession>A0A9E7PJQ5</accession>